<reference evidence="2" key="1">
    <citation type="submission" date="2023-07" db="EMBL/GenBank/DDBJ databases">
        <title>Sorghum-associated microbial communities from plants grown in Nebraska, USA.</title>
        <authorList>
            <person name="Schachtman D."/>
        </authorList>
    </citation>
    <scope>NUCLEOTIDE SEQUENCE</scope>
    <source>
        <strain evidence="2">BE330</strain>
    </source>
</reference>
<evidence type="ECO:0000313" key="2">
    <source>
        <dbReference type="EMBL" id="MDR6219994.1"/>
    </source>
</evidence>
<dbReference type="RefSeq" id="WP_309869570.1">
    <property type="nucleotide sequence ID" value="NZ_JAVDQK010000010.1"/>
</dbReference>
<protein>
    <submittedName>
        <fullName evidence="2">Uncharacterized protein</fullName>
    </submittedName>
</protein>
<dbReference type="Proteomes" id="UP001185331">
    <property type="component" value="Unassembled WGS sequence"/>
</dbReference>
<name>A0AAE4BPA4_9DEIO</name>
<accession>A0AAE4BPA4</accession>
<evidence type="ECO:0000313" key="3">
    <source>
        <dbReference type="Proteomes" id="UP001185331"/>
    </source>
</evidence>
<evidence type="ECO:0000256" key="1">
    <source>
        <dbReference type="SAM" id="MobiDB-lite"/>
    </source>
</evidence>
<gene>
    <name evidence="2" type="ORF">J2Y00_003605</name>
</gene>
<comment type="caution">
    <text evidence="2">The sequence shown here is derived from an EMBL/GenBank/DDBJ whole genome shotgun (WGS) entry which is preliminary data.</text>
</comment>
<feature type="region of interest" description="Disordered" evidence="1">
    <location>
        <begin position="32"/>
        <end position="86"/>
    </location>
</feature>
<dbReference type="AlphaFoldDB" id="A0AAE4BPA4"/>
<sequence length="354" mass="39027">MSDSPLPTPVLARPAQPVAVRQVVEPTVGEPQIVQPTVGEPQIVQPTVREPQVQPAFTPPPPAPAVSQPTAQLPAQGQTAEPAPQKRSYRQFDDIYITRFAGILTYVHVLKDARLDATIGNYHSQPQDDNWVVQALTEAARLSRTRSTIRIHTTESEITNAIRDLRNKSDEYGELARSLAKSGKSFVLARPERESPIWRDLMKLMKDGKMPTPSPLVTYVVHTAAITDYERVYTGVVMVGLGTIVVHATASTGDDLIDAELNMMEWVLQVGGGGGRIDVHHSTDGARRIWEQADHLAKQEGTHDLGRSGTRLRSLAREAFRIRTQIQAARAPNPLFDRFARFAASTCWADGNIL</sequence>
<dbReference type="EMBL" id="JAVDQK010000010">
    <property type="protein sequence ID" value="MDR6219994.1"/>
    <property type="molecule type" value="Genomic_DNA"/>
</dbReference>
<proteinExistence type="predicted"/>
<organism evidence="2 3">
    <name type="scientific">Deinococcus soli</name>
    <name type="common">ex Cha et al. 2016</name>
    <dbReference type="NCBI Taxonomy" id="1309411"/>
    <lineage>
        <taxon>Bacteria</taxon>
        <taxon>Thermotogati</taxon>
        <taxon>Deinococcota</taxon>
        <taxon>Deinococci</taxon>
        <taxon>Deinococcales</taxon>
        <taxon>Deinococcaceae</taxon>
        <taxon>Deinococcus</taxon>
    </lineage>
</organism>